<dbReference type="OrthoDB" id="529367at2759"/>
<evidence type="ECO:0000256" key="1">
    <source>
        <dbReference type="ARBA" id="ARBA00004141"/>
    </source>
</evidence>
<keyword evidence="6" id="KW-0479">Metal-binding</keyword>
<evidence type="ECO:0000256" key="6">
    <source>
        <dbReference type="PIRSR" id="PIRSR604254-1"/>
    </source>
</evidence>
<sequence>MPRTNSTKLRERKRMACDELSPQKLKVLCLDGHKGAKKTRTISFDELAAWRQENPAVLTGYRISVDSWAECLATVWWWHNETVNIWTHLLGALASISLAGYLTYWTMMDSAGLETEPFYHLAPLNNEIKSLEWRDTAVFAVFFLGSAVCFTCSTAFHTSLCHREEIVRYTNKLDYLGILTLGTLNFFPTFYYGFYCDMYPGYLYMALMAVSGCVGIFLVCAPAYDRPEYRRTRAVTFVTLGLVAVLPFVHVVARYGLAKASRSMSLGWIALEIVAYLCGVVLYLLVKSACSAGRFPESVFPGRFDLVGSSHQLFHICSVLAVSFHYIATVEAFHYRHVALVGACPN</sequence>
<dbReference type="KEGG" id="pco:PHACADRAFT_179870"/>
<evidence type="ECO:0000256" key="3">
    <source>
        <dbReference type="ARBA" id="ARBA00022692"/>
    </source>
</evidence>
<accession>K5WN76</accession>
<comment type="similarity">
    <text evidence="2">Belongs to the ADIPOR family.</text>
</comment>
<feature type="transmembrane region" description="Helical" evidence="7">
    <location>
        <begin position="265"/>
        <end position="286"/>
    </location>
</feature>
<keyword evidence="4 7" id="KW-1133">Transmembrane helix</keyword>
<organism evidence="8 9">
    <name type="scientific">Phanerochaete carnosa (strain HHB-10118-sp)</name>
    <name type="common">White-rot fungus</name>
    <name type="synonym">Peniophora carnosa</name>
    <dbReference type="NCBI Taxonomy" id="650164"/>
    <lineage>
        <taxon>Eukaryota</taxon>
        <taxon>Fungi</taxon>
        <taxon>Dikarya</taxon>
        <taxon>Basidiomycota</taxon>
        <taxon>Agaricomycotina</taxon>
        <taxon>Agaricomycetes</taxon>
        <taxon>Polyporales</taxon>
        <taxon>Phanerochaetaceae</taxon>
        <taxon>Phanerochaete</taxon>
    </lineage>
</organism>
<feature type="transmembrane region" description="Helical" evidence="7">
    <location>
        <begin position="85"/>
        <end position="104"/>
    </location>
</feature>
<dbReference type="AlphaFoldDB" id="K5WN76"/>
<dbReference type="PANTHER" id="PTHR20855:SF52">
    <property type="entry name" value="ADIPONECTIN RECEPTOR PROTEIN"/>
    <property type="match status" value="1"/>
</dbReference>
<keyword evidence="6" id="KW-0862">Zinc</keyword>
<feature type="transmembrane region" description="Helical" evidence="7">
    <location>
        <begin position="137"/>
        <end position="161"/>
    </location>
</feature>
<feature type="transmembrane region" description="Helical" evidence="7">
    <location>
        <begin position="201"/>
        <end position="222"/>
    </location>
</feature>
<dbReference type="GO" id="GO:0046872">
    <property type="term" value="F:metal ion binding"/>
    <property type="evidence" value="ECO:0007669"/>
    <property type="project" value="UniProtKB-KW"/>
</dbReference>
<dbReference type="GO" id="GO:0038023">
    <property type="term" value="F:signaling receptor activity"/>
    <property type="evidence" value="ECO:0007669"/>
    <property type="project" value="TreeGrafter"/>
</dbReference>
<comment type="subcellular location">
    <subcellularLocation>
        <location evidence="1">Membrane</location>
        <topology evidence="1">Multi-pass membrane protein</topology>
    </subcellularLocation>
</comment>
<dbReference type="Pfam" id="PF03006">
    <property type="entry name" value="HlyIII"/>
    <property type="match status" value="1"/>
</dbReference>
<evidence type="ECO:0000256" key="4">
    <source>
        <dbReference type="ARBA" id="ARBA00022989"/>
    </source>
</evidence>
<proteinExistence type="inferred from homology"/>
<evidence type="ECO:0000313" key="9">
    <source>
        <dbReference type="Proteomes" id="UP000008370"/>
    </source>
</evidence>
<reference evidence="8 9" key="1">
    <citation type="journal article" date="2012" name="BMC Genomics">
        <title>Comparative genomics of the white-rot fungi, Phanerochaete carnosa and P. chrysosporium, to elucidate the genetic basis of the distinct wood types they colonize.</title>
        <authorList>
            <person name="Suzuki H."/>
            <person name="MacDonald J."/>
            <person name="Syed K."/>
            <person name="Salamov A."/>
            <person name="Hori C."/>
            <person name="Aerts A."/>
            <person name="Henrissat B."/>
            <person name="Wiebenga A."/>
            <person name="vanKuyk P.A."/>
            <person name="Barry K."/>
            <person name="Lindquist E."/>
            <person name="LaButti K."/>
            <person name="Lapidus A."/>
            <person name="Lucas S."/>
            <person name="Coutinho P."/>
            <person name="Gong Y."/>
            <person name="Samejima M."/>
            <person name="Mahadevan R."/>
            <person name="Abou-Zaid M."/>
            <person name="de Vries R.P."/>
            <person name="Igarashi K."/>
            <person name="Yadav J.S."/>
            <person name="Grigoriev I.V."/>
            <person name="Master E.R."/>
        </authorList>
    </citation>
    <scope>NUCLEOTIDE SEQUENCE [LARGE SCALE GENOMIC DNA]</scope>
    <source>
        <strain evidence="8 9">HHB-10118-sp</strain>
    </source>
</reference>
<dbReference type="PANTHER" id="PTHR20855">
    <property type="entry name" value="ADIPOR/PROGESTIN RECEPTOR-RELATED"/>
    <property type="match status" value="1"/>
</dbReference>
<feature type="binding site" evidence="6">
    <location>
        <position position="157"/>
    </location>
    <ligand>
        <name>Zn(2+)</name>
        <dbReference type="ChEBI" id="CHEBI:29105"/>
    </ligand>
</feature>
<evidence type="ECO:0000256" key="2">
    <source>
        <dbReference type="ARBA" id="ARBA00007018"/>
    </source>
</evidence>
<dbReference type="InParanoid" id="K5WN76"/>
<protein>
    <submittedName>
        <fullName evidence="8">Uncharacterized protein</fullName>
    </submittedName>
</protein>
<name>K5WN76_PHACS</name>
<keyword evidence="3 7" id="KW-0812">Transmembrane</keyword>
<evidence type="ECO:0000313" key="8">
    <source>
        <dbReference type="EMBL" id="EKM60669.1"/>
    </source>
</evidence>
<dbReference type="GO" id="GO:0006882">
    <property type="term" value="P:intracellular zinc ion homeostasis"/>
    <property type="evidence" value="ECO:0007669"/>
    <property type="project" value="TreeGrafter"/>
</dbReference>
<feature type="transmembrane region" description="Helical" evidence="7">
    <location>
        <begin position="234"/>
        <end position="253"/>
    </location>
</feature>
<dbReference type="Proteomes" id="UP000008370">
    <property type="component" value="Unassembled WGS sequence"/>
</dbReference>
<dbReference type="HOGENOM" id="CLU_023075_2_0_1"/>
<evidence type="ECO:0000256" key="7">
    <source>
        <dbReference type="SAM" id="Phobius"/>
    </source>
</evidence>
<dbReference type="GO" id="GO:0016020">
    <property type="term" value="C:membrane"/>
    <property type="evidence" value="ECO:0007669"/>
    <property type="project" value="UniProtKB-SubCell"/>
</dbReference>
<dbReference type="RefSeq" id="XP_007390117.1">
    <property type="nucleotide sequence ID" value="XM_007390055.1"/>
</dbReference>
<dbReference type="GeneID" id="18909929"/>
<feature type="transmembrane region" description="Helical" evidence="7">
    <location>
        <begin position="173"/>
        <end position="195"/>
    </location>
</feature>
<keyword evidence="5 7" id="KW-0472">Membrane</keyword>
<feature type="binding site" evidence="6">
    <location>
        <position position="315"/>
    </location>
    <ligand>
        <name>Zn(2+)</name>
        <dbReference type="ChEBI" id="CHEBI:29105"/>
    </ligand>
</feature>
<dbReference type="InterPro" id="IPR004254">
    <property type="entry name" value="AdipoR/HlyIII-related"/>
</dbReference>
<dbReference type="EMBL" id="JH930468">
    <property type="protein sequence ID" value="EKM60669.1"/>
    <property type="molecule type" value="Genomic_DNA"/>
</dbReference>
<feature type="binding site" evidence="6">
    <location>
        <position position="311"/>
    </location>
    <ligand>
        <name>Zn(2+)</name>
        <dbReference type="ChEBI" id="CHEBI:29105"/>
    </ligand>
</feature>
<evidence type="ECO:0000256" key="5">
    <source>
        <dbReference type="ARBA" id="ARBA00023136"/>
    </source>
</evidence>
<gene>
    <name evidence="8" type="ORF">PHACADRAFT_179870</name>
</gene>
<keyword evidence="9" id="KW-1185">Reference proteome</keyword>